<organism evidence="2 3">
    <name type="scientific">Digitaria exilis</name>
    <dbReference type="NCBI Taxonomy" id="1010633"/>
    <lineage>
        <taxon>Eukaryota</taxon>
        <taxon>Viridiplantae</taxon>
        <taxon>Streptophyta</taxon>
        <taxon>Embryophyta</taxon>
        <taxon>Tracheophyta</taxon>
        <taxon>Spermatophyta</taxon>
        <taxon>Magnoliopsida</taxon>
        <taxon>Liliopsida</taxon>
        <taxon>Poales</taxon>
        <taxon>Poaceae</taxon>
        <taxon>PACMAD clade</taxon>
        <taxon>Panicoideae</taxon>
        <taxon>Panicodae</taxon>
        <taxon>Paniceae</taxon>
        <taxon>Anthephorinae</taxon>
        <taxon>Digitaria</taxon>
    </lineage>
</organism>
<dbReference type="OrthoDB" id="25761at2759"/>
<dbReference type="InterPro" id="IPR039971">
    <property type="entry name" value="CWC24-like"/>
</dbReference>
<feature type="region of interest" description="Disordered" evidence="1">
    <location>
        <begin position="1"/>
        <end position="197"/>
    </location>
</feature>
<evidence type="ECO:0000256" key="1">
    <source>
        <dbReference type="SAM" id="MobiDB-lite"/>
    </source>
</evidence>
<dbReference type="EMBL" id="JACEFO010002159">
    <property type="protein sequence ID" value="KAF8676615.1"/>
    <property type="molecule type" value="Genomic_DNA"/>
</dbReference>
<feature type="compositionally biased region" description="Acidic residues" evidence="1">
    <location>
        <begin position="246"/>
        <end position="260"/>
    </location>
</feature>
<feature type="compositionally biased region" description="Gly residues" evidence="1">
    <location>
        <begin position="1"/>
        <end position="10"/>
    </location>
</feature>
<protein>
    <submittedName>
        <fullName evidence="2">Uncharacterized protein</fullName>
    </submittedName>
</protein>
<dbReference type="GO" id="GO:0005684">
    <property type="term" value="C:U2-type spliceosomal complex"/>
    <property type="evidence" value="ECO:0007669"/>
    <property type="project" value="TreeGrafter"/>
</dbReference>
<feature type="region of interest" description="Disordered" evidence="1">
    <location>
        <begin position="224"/>
        <end position="260"/>
    </location>
</feature>
<feature type="compositionally biased region" description="Low complexity" evidence="1">
    <location>
        <begin position="11"/>
        <end position="21"/>
    </location>
</feature>
<keyword evidence="3" id="KW-1185">Reference proteome</keyword>
<accession>A0A835EAQ1</accession>
<feature type="compositionally biased region" description="Low complexity" evidence="1">
    <location>
        <begin position="69"/>
        <end position="88"/>
    </location>
</feature>
<dbReference type="SUPFAM" id="SSF57850">
    <property type="entry name" value="RING/U-box"/>
    <property type="match status" value="1"/>
</dbReference>
<dbReference type="AlphaFoldDB" id="A0A835EAQ1"/>
<feature type="compositionally biased region" description="Gly residues" evidence="1">
    <location>
        <begin position="161"/>
        <end position="171"/>
    </location>
</feature>
<dbReference type="Gene3D" id="3.30.40.10">
    <property type="entry name" value="Zinc/RING finger domain, C3HC4 (zinc finger)"/>
    <property type="match status" value="1"/>
</dbReference>
<sequence length="345" mass="36517">MADGGGGVAGEPGASAGSAPVCNFVRKPPKTSGSAPTAPSGSTTTTTRRRPRGLAVQEGPVLRGKLVFSSADASSEPRRSSSSRPGRSILDSRATAHARDGDGVRPRRPAPSASASSSRPRSPSRRTPPGPPPPPAPRRGGVQGDPRLTRTTRAGFRRGAHGGSEKAGGSHGPLRASAHHPPLARFDYQPDISRTTRRRATAGMVIPAKFMHDRGDYKSGLADREGVGGGREGPQAAHCDGVAMGSDDEAADEEEDDDEEGPALRLLHLQAAFWFDPVVTKCKHYFCEHCALKGLFWRSSSSMNLWTCTTQRTKSASCANKPTLGIFNAAQEIRKKMAQDKKQQG</sequence>
<name>A0A835EAQ1_9POAL</name>
<dbReference type="PANTHER" id="PTHR12930">
    <property type="entry name" value="ZINC FINGER PROTEIN 183"/>
    <property type="match status" value="1"/>
</dbReference>
<evidence type="ECO:0000313" key="3">
    <source>
        <dbReference type="Proteomes" id="UP000636709"/>
    </source>
</evidence>
<evidence type="ECO:0000313" key="2">
    <source>
        <dbReference type="EMBL" id="KAF8676615.1"/>
    </source>
</evidence>
<feature type="compositionally biased region" description="Pro residues" evidence="1">
    <location>
        <begin position="126"/>
        <end position="137"/>
    </location>
</feature>
<gene>
    <name evidence="2" type="ORF">HU200_046920</name>
</gene>
<comment type="caution">
    <text evidence="2">The sequence shown here is derived from an EMBL/GenBank/DDBJ whole genome shotgun (WGS) entry which is preliminary data.</text>
</comment>
<dbReference type="InterPro" id="IPR013083">
    <property type="entry name" value="Znf_RING/FYVE/PHD"/>
</dbReference>
<reference evidence="2" key="1">
    <citation type="submission" date="2020-07" db="EMBL/GenBank/DDBJ databases">
        <title>Genome sequence and genetic diversity analysis of an under-domesticated orphan crop, white fonio (Digitaria exilis).</title>
        <authorList>
            <person name="Bennetzen J.L."/>
            <person name="Chen S."/>
            <person name="Ma X."/>
            <person name="Wang X."/>
            <person name="Yssel A.E.J."/>
            <person name="Chaluvadi S.R."/>
            <person name="Johnson M."/>
            <person name="Gangashetty P."/>
            <person name="Hamidou F."/>
            <person name="Sanogo M.D."/>
            <person name="Zwaenepoel A."/>
            <person name="Wallace J."/>
            <person name="Van De Peer Y."/>
            <person name="Van Deynze A."/>
        </authorList>
    </citation>
    <scope>NUCLEOTIDE SEQUENCE</scope>
    <source>
        <tissue evidence="2">Leaves</tissue>
    </source>
</reference>
<proteinExistence type="predicted"/>
<feature type="compositionally biased region" description="Low complexity" evidence="1">
    <location>
        <begin position="110"/>
        <end position="125"/>
    </location>
</feature>
<dbReference type="PANTHER" id="PTHR12930:SF0">
    <property type="entry name" value="RING FINGER PROTEIN 113B"/>
    <property type="match status" value="1"/>
</dbReference>
<dbReference type="GO" id="GO:0034247">
    <property type="term" value="P:snoRNA splicing"/>
    <property type="evidence" value="ECO:0007669"/>
    <property type="project" value="TreeGrafter"/>
</dbReference>
<dbReference type="Proteomes" id="UP000636709">
    <property type="component" value="Unassembled WGS sequence"/>
</dbReference>
<feature type="compositionally biased region" description="Low complexity" evidence="1">
    <location>
        <begin position="31"/>
        <end position="46"/>
    </location>
</feature>